<dbReference type="Gene3D" id="3.40.1090.10">
    <property type="entry name" value="Cytosolic phospholipase A2 catalytic domain"/>
    <property type="match status" value="2"/>
</dbReference>
<dbReference type="InterPro" id="IPR016035">
    <property type="entry name" value="Acyl_Trfase/lysoPLipase"/>
</dbReference>
<dbReference type="AlphaFoldDB" id="A0AAN0MAV2"/>
<feature type="short sequence motif" description="GXGXXG" evidence="4">
    <location>
        <begin position="10"/>
        <end position="15"/>
    </location>
</feature>
<keyword evidence="2 4" id="KW-0442">Lipid degradation</keyword>
<keyword evidence="7" id="KW-1185">Reference proteome</keyword>
<dbReference type="PROSITE" id="PS51635">
    <property type="entry name" value="PNPLA"/>
    <property type="match status" value="1"/>
</dbReference>
<dbReference type="Pfam" id="PF01734">
    <property type="entry name" value="Patatin"/>
    <property type="match status" value="1"/>
</dbReference>
<evidence type="ECO:0000256" key="2">
    <source>
        <dbReference type="ARBA" id="ARBA00022963"/>
    </source>
</evidence>
<evidence type="ECO:0000313" key="6">
    <source>
        <dbReference type="EMBL" id="WZU64661.1"/>
    </source>
</evidence>
<proteinExistence type="predicted"/>
<dbReference type="KEGG" id="yag:AABB28_05130"/>
<organism evidence="6 7">
    <name type="scientific">Yoonia algicola</name>
    <dbReference type="NCBI Taxonomy" id="3137368"/>
    <lineage>
        <taxon>Bacteria</taxon>
        <taxon>Pseudomonadati</taxon>
        <taxon>Pseudomonadota</taxon>
        <taxon>Alphaproteobacteria</taxon>
        <taxon>Rhodobacterales</taxon>
        <taxon>Paracoccaceae</taxon>
        <taxon>Yoonia</taxon>
    </lineage>
</organism>
<dbReference type="SUPFAM" id="SSF52151">
    <property type="entry name" value="FabD/lysophospholipase-like"/>
    <property type="match status" value="1"/>
</dbReference>
<accession>A0AAN0MAV2</accession>
<dbReference type="Proteomes" id="UP001451782">
    <property type="component" value="Chromosome"/>
</dbReference>
<evidence type="ECO:0000313" key="7">
    <source>
        <dbReference type="Proteomes" id="UP001451782"/>
    </source>
</evidence>
<dbReference type="PANTHER" id="PTHR14226">
    <property type="entry name" value="NEUROPATHY TARGET ESTERASE/SWISS CHEESE D.MELANOGASTER"/>
    <property type="match status" value="1"/>
</dbReference>
<feature type="active site" description="Nucleophile" evidence="4">
    <location>
        <position position="40"/>
    </location>
</feature>
<sequence length="343" mass="37234">MKKINLALQGGGAHGAFTWGVLCRLLHEDDIEIAAISGTSAGALNAAALKSGWVAGGRAGALENLDWLWKQIGHVTDPNFAPWISAAGPTAELWAKALKYSPAYTAFDMTTRMLSPYVYGPAMQNPLANIVKKFHYDAVCASDGPDLHICATNVRSGKIRVFSGDEIIPEVIMASACLPSLFQAVEFEDPQTGKVEAFWDGGYTGNPALYPLFAKDLPDDILIVNINPLYREELPMDTQSIENRINEISFNSSLLRELRAIDFVKRLLSDGKITPGSMKNVIVHMIADDALMNNLNVATKTIPTAVILARLKAAGEAAADTFLKNHKKDIGKRSSVNLTEMFS</sequence>
<keyword evidence="1 4" id="KW-0378">Hydrolase</keyword>
<feature type="short sequence motif" description="GXSXG" evidence="4">
    <location>
        <begin position="38"/>
        <end position="42"/>
    </location>
</feature>
<evidence type="ECO:0000256" key="1">
    <source>
        <dbReference type="ARBA" id="ARBA00022801"/>
    </source>
</evidence>
<evidence type="ECO:0000259" key="5">
    <source>
        <dbReference type="PROSITE" id="PS51635"/>
    </source>
</evidence>
<dbReference type="RefSeq" id="WP_342071023.1">
    <property type="nucleotide sequence ID" value="NZ_CP151762.1"/>
</dbReference>
<name>A0AAN0MAV2_9RHOB</name>
<dbReference type="PANTHER" id="PTHR14226:SF78">
    <property type="entry name" value="SLR0060 PROTEIN"/>
    <property type="match status" value="1"/>
</dbReference>
<reference evidence="6 7" key="1">
    <citation type="submission" date="2024-04" db="EMBL/GenBank/DDBJ databases">
        <title>Phylogenomic analyses of a clade within the roseobacter group suggest taxonomic reassignments of species of the genera Aestuariivita, Citreicella, Loktanella, Nautella, Pelagibaca, Ruegeria, Thalassobius, Thiobacimonas and Tropicibacter, and the proposal o.</title>
        <authorList>
            <person name="Jeon C.O."/>
        </authorList>
    </citation>
    <scope>NUCLEOTIDE SEQUENCE [LARGE SCALE GENOMIC DNA]</scope>
    <source>
        <strain evidence="6 7">G8-12</strain>
    </source>
</reference>
<dbReference type="InterPro" id="IPR050301">
    <property type="entry name" value="NTE"/>
</dbReference>
<dbReference type="EMBL" id="CP151762">
    <property type="protein sequence ID" value="WZU64661.1"/>
    <property type="molecule type" value="Genomic_DNA"/>
</dbReference>
<dbReference type="GO" id="GO:0016042">
    <property type="term" value="P:lipid catabolic process"/>
    <property type="evidence" value="ECO:0007669"/>
    <property type="project" value="UniProtKB-UniRule"/>
</dbReference>
<evidence type="ECO:0000256" key="3">
    <source>
        <dbReference type="ARBA" id="ARBA00023098"/>
    </source>
</evidence>
<gene>
    <name evidence="6" type="ORF">AABB28_05130</name>
</gene>
<dbReference type="GO" id="GO:0016787">
    <property type="term" value="F:hydrolase activity"/>
    <property type="evidence" value="ECO:0007669"/>
    <property type="project" value="UniProtKB-UniRule"/>
</dbReference>
<evidence type="ECO:0000256" key="4">
    <source>
        <dbReference type="PROSITE-ProRule" id="PRU01161"/>
    </source>
</evidence>
<feature type="active site" description="Proton acceptor" evidence="4">
    <location>
        <position position="200"/>
    </location>
</feature>
<dbReference type="InterPro" id="IPR002641">
    <property type="entry name" value="PNPLA_dom"/>
</dbReference>
<feature type="short sequence motif" description="DGA/G" evidence="4">
    <location>
        <begin position="200"/>
        <end position="202"/>
    </location>
</feature>
<keyword evidence="3 4" id="KW-0443">Lipid metabolism</keyword>
<protein>
    <submittedName>
        <fullName evidence="6">Patatin-like phospholipase family protein</fullName>
    </submittedName>
</protein>
<feature type="domain" description="PNPLA" evidence="5">
    <location>
        <begin position="6"/>
        <end position="213"/>
    </location>
</feature>